<protein>
    <submittedName>
        <fullName evidence="1">Uncharacterized protein</fullName>
    </submittedName>
</protein>
<sequence length="116" mass="13520">MLRRPPYPESLETRKDIEKHINELLYMDVIRKMGHNEIGEITTPVLITWHDGKSRLFGNSRALNNHTKADRYPIPQIPHEKLSKSKHIAKMDCKNGFHQNGVKLNSMELLRIISHT</sequence>
<gene>
    <name evidence="1" type="ORF">O181_087757</name>
</gene>
<dbReference type="SUPFAM" id="SSF56672">
    <property type="entry name" value="DNA/RNA polymerases"/>
    <property type="match status" value="1"/>
</dbReference>
<keyword evidence="2" id="KW-1185">Reference proteome</keyword>
<dbReference type="Proteomes" id="UP000765509">
    <property type="component" value="Unassembled WGS sequence"/>
</dbReference>
<dbReference type="Gene3D" id="3.10.10.10">
    <property type="entry name" value="HIV Type 1 Reverse Transcriptase, subunit A, domain 1"/>
    <property type="match status" value="1"/>
</dbReference>
<dbReference type="InterPro" id="IPR043128">
    <property type="entry name" value="Rev_trsase/Diguanyl_cyclase"/>
</dbReference>
<dbReference type="InterPro" id="IPR043502">
    <property type="entry name" value="DNA/RNA_pol_sf"/>
</dbReference>
<comment type="caution">
    <text evidence="1">The sequence shown here is derived from an EMBL/GenBank/DDBJ whole genome shotgun (WGS) entry which is preliminary data.</text>
</comment>
<reference evidence="1" key="1">
    <citation type="submission" date="2021-03" db="EMBL/GenBank/DDBJ databases">
        <title>Draft genome sequence of rust myrtle Austropuccinia psidii MF-1, a brazilian biotype.</title>
        <authorList>
            <person name="Quecine M.C."/>
            <person name="Pachon D.M.R."/>
            <person name="Bonatelli M.L."/>
            <person name="Correr F.H."/>
            <person name="Franceschini L.M."/>
            <person name="Leite T.F."/>
            <person name="Margarido G.R.A."/>
            <person name="Almeida C.A."/>
            <person name="Ferrarezi J.A."/>
            <person name="Labate C.A."/>
        </authorList>
    </citation>
    <scope>NUCLEOTIDE SEQUENCE</scope>
    <source>
        <strain evidence="1">MF-1</strain>
    </source>
</reference>
<dbReference type="AlphaFoldDB" id="A0A9Q3IQB2"/>
<evidence type="ECO:0000313" key="1">
    <source>
        <dbReference type="EMBL" id="MBW0548042.1"/>
    </source>
</evidence>
<dbReference type="EMBL" id="AVOT02053161">
    <property type="protein sequence ID" value="MBW0548042.1"/>
    <property type="molecule type" value="Genomic_DNA"/>
</dbReference>
<name>A0A9Q3IQB2_9BASI</name>
<dbReference type="Gene3D" id="3.30.70.270">
    <property type="match status" value="1"/>
</dbReference>
<organism evidence="1 2">
    <name type="scientific">Austropuccinia psidii MF-1</name>
    <dbReference type="NCBI Taxonomy" id="1389203"/>
    <lineage>
        <taxon>Eukaryota</taxon>
        <taxon>Fungi</taxon>
        <taxon>Dikarya</taxon>
        <taxon>Basidiomycota</taxon>
        <taxon>Pucciniomycotina</taxon>
        <taxon>Pucciniomycetes</taxon>
        <taxon>Pucciniales</taxon>
        <taxon>Sphaerophragmiaceae</taxon>
        <taxon>Austropuccinia</taxon>
    </lineage>
</organism>
<evidence type="ECO:0000313" key="2">
    <source>
        <dbReference type="Proteomes" id="UP000765509"/>
    </source>
</evidence>
<proteinExistence type="predicted"/>
<accession>A0A9Q3IQB2</accession>